<protein>
    <submittedName>
        <fullName evidence="2">Uncharacterized protein</fullName>
    </submittedName>
</protein>
<evidence type="ECO:0000313" key="2">
    <source>
        <dbReference type="EMBL" id="CAA9557736.1"/>
    </source>
</evidence>
<keyword evidence="1" id="KW-0812">Transmembrane</keyword>
<dbReference type="EMBL" id="CADCWN010000056">
    <property type="protein sequence ID" value="CAA9557736.1"/>
    <property type="molecule type" value="Genomic_DNA"/>
</dbReference>
<dbReference type="AlphaFoldDB" id="A0A6J4UTI0"/>
<reference evidence="2" key="1">
    <citation type="submission" date="2020-02" db="EMBL/GenBank/DDBJ databases">
        <authorList>
            <person name="Meier V. D."/>
        </authorList>
    </citation>
    <scope>NUCLEOTIDE SEQUENCE</scope>
    <source>
        <strain evidence="2">AVDCRST_MAG18</strain>
    </source>
</reference>
<organism evidence="2">
    <name type="scientific">uncultured Thermomicrobiales bacterium</name>
    <dbReference type="NCBI Taxonomy" id="1645740"/>
    <lineage>
        <taxon>Bacteria</taxon>
        <taxon>Pseudomonadati</taxon>
        <taxon>Thermomicrobiota</taxon>
        <taxon>Thermomicrobia</taxon>
        <taxon>Thermomicrobiales</taxon>
        <taxon>environmental samples</taxon>
    </lineage>
</organism>
<evidence type="ECO:0000256" key="1">
    <source>
        <dbReference type="SAM" id="Phobius"/>
    </source>
</evidence>
<gene>
    <name evidence="2" type="ORF">AVDCRST_MAG18-818</name>
</gene>
<keyword evidence="1" id="KW-1133">Transmembrane helix</keyword>
<name>A0A6J4UTI0_9BACT</name>
<feature type="transmembrane region" description="Helical" evidence="1">
    <location>
        <begin position="6"/>
        <end position="28"/>
    </location>
</feature>
<proteinExistence type="predicted"/>
<sequence length="56" mass="5867">MDLGLFLMLPSHGLIIVATLAGCILQLFRELLPKGRADGAVAEEERGASPNSATSD</sequence>
<keyword evidence="1" id="KW-0472">Membrane</keyword>
<accession>A0A6J4UTI0</accession>